<dbReference type="EMBL" id="PXYT01000117">
    <property type="protein sequence ID" value="PSR22178.1"/>
    <property type="molecule type" value="Genomic_DNA"/>
</dbReference>
<organism evidence="2 3">
    <name type="scientific">Sulfobacillus benefaciens</name>
    <dbReference type="NCBI Taxonomy" id="453960"/>
    <lineage>
        <taxon>Bacteria</taxon>
        <taxon>Bacillati</taxon>
        <taxon>Bacillota</taxon>
        <taxon>Clostridia</taxon>
        <taxon>Eubacteriales</taxon>
        <taxon>Clostridiales Family XVII. Incertae Sedis</taxon>
        <taxon>Sulfobacillus</taxon>
    </lineage>
</organism>
<evidence type="ECO:0000313" key="3">
    <source>
        <dbReference type="Proteomes" id="UP000242699"/>
    </source>
</evidence>
<evidence type="ECO:0000313" key="2">
    <source>
        <dbReference type="EMBL" id="PSR22178.1"/>
    </source>
</evidence>
<sequence>MSFQPFIVVFTLTAPVGHGLADHPPFMMLDGLVGYAVAQELFGPRAYTRRVHKNTFIDLPLPLDRALPGVYAASQGFAPVARSSLIVFTSPYDRGSIDKFATPNKKGEYMPPVIPAKHQPTVTPVAALQAPRMVFFGRGDVSEVARLLRRHIKFLGFRRSAGMGHVVHVDVVPTVRDWSWSRWDGETVSLHRALPVNAPQVADALTAQWGDEAAEWWTRHESVYPRTRLAVSPPYHDPNRQQWCYEPTHYGLAEAATFLDQWPEYAPWNRVHMLEDDSDEAGPDEDTWADDADEESHFSHTLL</sequence>
<proteinExistence type="predicted"/>
<name>A0A2T2WIW5_9FIRM</name>
<gene>
    <name evidence="2" type="ORF">C7B43_20910</name>
</gene>
<dbReference type="Proteomes" id="UP000242699">
    <property type="component" value="Unassembled WGS sequence"/>
</dbReference>
<reference evidence="2 3" key="1">
    <citation type="journal article" date="2014" name="BMC Genomics">
        <title>Comparison of environmental and isolate Sulfobacillus genomes reveals diverse carbon, sulfur, nitrogen, and hydrogen metabolisms.</title>
        <authorList>
            <person name="Justice N.B."/>
            <person name="Norman A."/>
            <person name="Brown C.T."/>
            <person name="Singh A."/>
            <person name="Thomas B.C."/>
            <person name="Banfield J.F."/>
        </authorList>
    </citation>
    <scope>NUCLEOTIDE SEQUENCE [LARGE SCALE GENOMIC DNA]</scope>
    <source>
        <strain evidence="2">AMDSBA1</strain>
    </source>
</reference>
<protein>
    <submittedName>
        <fullName evidence="2">Uncharacterized protein</fullName>
    </submittedName>
</protein>
<feature type="region of interest" description="Disordered" evidence="1">
    <location>
        <begin position="276"/>
        <end position="303"/>
    </location>
</feature>
<dbReference type="AlphaFoldDB" id="A0A2T2WIW5"/>
<feature type="compositionally biased region" description="Acidic residues" evidence="1">
    <location>
        <begin position="276"/>
        <end position="294"/>
    </location>
</feature>
<evidence type="ECO:0000256" key="1">
    <source>
        <dbReference type="SAM" id="MobiDB-lite"/>
    </source>
</evidence>
<comment type="caution">
    <text evidence="2">The sequence shown here is derived from an EMBL/GenBank/DDBJ whole genome shotgun (WGS) entry which is preliminary data.</text>
</comment>
<accession>A0A2T2WIW5</accession>